<evidence type="ECO:0000313" key="2">
    <source>
        <dbReference type="Proteomes" id="UP000494245"/>
    </source>
</evidence>
<organism evidence="1 2">
    <name type="scientific">Fundidesulfovibrio magnetotacticus</name>
    <dbReference type="NCBI Taxonomy" id="2730080"/>
    <lineage>
        <taxon>Bacteria</taxon>
        <taxon>Pseudomonadati</taxon>
        <taxon>Thermodesulfobacteriota</taxon>
        <taxon>Desulfovibrionia</taxon>
        <taxon>Desulfovibrionales</taxon>
        <taxon>Desulfovibrionaceae</taxon>
        <taxon>Fundidesulfovibrio</taxon>
    </lineage>
</organism>
<name>A0A6V8M246_9BACT</name>
<keyword evidence="2" id="KW-1185">Reference proteome</keyword>
<dbReference type="EMBL" id="BLTE01000029">
    <property type="protein sequence ID" value="GFK96006.1"/>
    <property type="molecule type" value="Genomic_DNA"/>
</dbReference>
<sequence length="268" mass="26578">MVLRRGAPLVARVAVSTPEGPGQHGQFSALERCRSHAANAQASREAAQSSLVQAQAASANAQAVLEQALSAAGGVRVSPADAAPKVLSLALEAQAPLAAAVLDPGGAERLGLSLDAMTGATAGQAGAAGAVPAPQAGDQGRFLGGDGLWHDLDRASLGLSRVEDAWTPLPGPASVLSASLAALPGDCLALAATGRAIRPQAPAGARGHVLDAAYDQAQNRTVLAVDGFALAADCGTLEVGQDPANAPAGSSGAGDALYLANNYYYFGF</sequence>
<proteinExistence type="predicted"/>
<evidence type="ECO:0000313" key="1">
    <source>
        <dbReference type="EMBL" id="GFK96006.1"/>
    </source>
</evidence>
<comment type="caution">
    <text evidence="1">The sequence shown here is derived from an EMBL/GenBank/DDBJ whole genome shotgun (WGS) entry which is preliminary data.</text>
</comment>
<dbReference type="Proteomes" id="UP000494245">
    <property type="component" value="Unassembled WGS sequence"/>
</dbReference>
<dbReference type="AlphaFoldDB" id="A0A6V8M246"/>
<protein>
    <submittedName>
        <fullName evidence="1">Uncharacterized protein</fullName>
    </submittedName>
</protein>
<reference evidence="1 2" key="1">
    <citation type="submission" date="2020-04" db="EMBL/GenBank/DDBJ databases">
        <authorList>
            <consortium name="Desulfovibrio sp. FSS-1 genome sequencing consortium"/>
            <person name="Shimoshige H."/>
            <person name="Kobayashi H."/>
            <person name="Maekawa T."/>
        </authorList>
    </citation>
    <scope>NUCLEOTIDE SEQUENCE [LARGE SCALE GENOMIC DNA]</scope>
    <source>
        <strain evidence="1 2">SIID29052-01</strain>
    </source>
</reference>
<accession>A0A6V8M246</accession>
<reference evidence="1 2" key="2">
    <citation type="submission" date="2020-05" db="EMBL/GenBank/DDBJ databases">
        <title>Draft genome sequence of Desulfovibrio sp. strainFSS-1.</title>
        <authorList>
            <person name="Shimoshige H."/>
            <person name="Kobayashi H."/>
            <person name="Maekawa T."/>
        </authorList>
    </citation>
    <scope>NUCLEOTIDE SEQUENCE [LARGE SCALE GENOMIC DNA]</scope>
    <source>
        <strain evidence="1 2">SIID29052-01</strain>
    </source>
</reference>
<gene>
    <name evidence="1" type="ORF">NNJEOMEG_03880</name>
</gene>